<keyword evidence="2" id="KW-0472">Membrane</keyword>
<dbReference type="EMBL" id="HBUF01600328">
    <property type="protein sequence ID" value="CAG6775941.1"/>
    <property type="molecule type" value="Transcribed_RNA"/>
</dbReference>
<accession>A0A8D9B6I9</accession>
<name>A0A8D9B6I9_9HEMI</name>
<dbReference type="EMBL" id="HBUF01095668">
    <property type="protein sequence ID" value="CAG6636768.1"/>
    <property type="molecule type" value="Transcribed_RNA"/>
</dbReference>
<dbReference type="EMBL" id="HBUF01290010">
    <property type="protein sequence ID" value="CAG6689027.1"/>
    <property type="molecule type" value="Transcribed_RNA"/>
</dbReference>
<keyword evidence="2" id="KW-0812">Transmembrane</keyword>
<feature type="region of interest" description="Disordered" evidence="1">
    <location>
        <begin position="1"/>
        <end position="22"/>
    </location>
</feature>
<feature type="compositionally biased region" description="Polar residues" evidence="1">
    <location>
        <begin position="11"/>
        <end position="22"/>
    </location>
</feature>
<reference evidence="3" key="1">
    <citation type="submission" date="2021-05" db="EMBL/GenBank/DDBJ databases">
        <authorList>
            <person name="Alioto T."/>
            <person name="Alioto T."/>
            <person name="Gomez Garrido J."/>
        </authorList>
    </citation>
    <scope>NUCLEOTIDE SEQUENCE</scope>
</reference>
<feature type="transmembrane region" description="Helical" evidence="2">
    <location>
        <begin position="61"/>
        <end position="83"/>
    </location>
</feature>
<evidence type="ECO:0000256" key="1">
    <source>
        <dbReference type="SAM" id="MobiDB-lite"/>
    </source>
</evidence>
<feature type="transmembrane region" description="Helical" evidence="2">
    <location>
        <begin position="137"/>
        <end position="161"/>
    </location>
</feature>
<proteinExistence type="predicted"/>
<evidence type="ECO:0000256" key="2">
    <source>
        <dbReference type="SAM" id="Phobius"/>
    </source>
</evidence>
<organism evidence="3">
    <name type="scientific">Cacopsylla melanoneura</name>
    <dbReference type="NCBI Taxonomy" id="428564"/>
    <lineage>
        <taxon>Eukaryota</taxon>
        <taxon>Metazoa</taxon>
        <taxon>Ecdysozoa</taxon>
        <taxon>Arthropoda</taxon>
        <taxon>Hexapoda</taxon>
        <taxon>Insecta</taxon>
        <taxon>Pterygota</taxon>
        <taxon>Neoptera</taxon>
        <taxon>Paraneoptera</taxon>
        <taxon>Hemiptera</taxon>
        <taxon>Sternorrhyncha</taxon>
        <taxon>Psylloidea</taxon>
        <taxon>Psyllidae</taxon>
        <taxon>Psyllinae</taxon>
        <taxon>Cacopsylla</taxon>
    </lineage>
</organism>
<keyword evidence="2" id="KW-1133">Transmembrane helix</keyword>
<sequence length="175" mass="20479">MYSDQIRFQPPQKTAPNPQVPNSGKPIHIMRKVIYFLHLSGFFSLPNYYKQPWKNQWHRYYSNFIVFTLQCFALSVTLAILIYSIQEFNEFSEKFVDALLCATCIYGLFYLRGHLQQFVDMLDIIEQFVGSHRCNPIVANVILIEEKVMLFAYGFVAFLIIIGNEKITIFKCTPL</sequence>
<dbReference type="AlphaFoldDB" id="A0A8D9B6I9"/>
<feature type="transmembrane region" description="Helical" evidence="2">
    <location>
        <begin position="95"/>
        <end position="113"/>
    </location>
</feature>
<evidence type="ECO:0000313" key="3">
    <source>
        <dbReference type="EMBL" id="CAG6775941.1"/>
    </source>
</evidence>
<dbReference type="EMBL" id="HBUF01600329">
    <property type="protein sequence ID" value="CAG6775942.1"/>
    <property type="molecule type" value="Transcribed_RNA"/>
</dbReference>
<protein>
    <submittedName>
        <fullName evidence="3">Uncharacterized protein</fullName>
    </submittedName>
</protein>